<gene>
    <name evidence="10" type="primary">nagA_1</name>
    <name evidence="10" type="ORF">EMLFYP7_00509</name>
</gene>
<dbReference type="PANTHER" id="PTHR11113">
    <property type="entry name" value="N-ACETYLGLUCOSAMINE-6-PHOSPHATE DEACETYLASE"/>
    <property type="match status" value="1"/>
</dbReference>
<feature type="binding site" evidence="8">
    <location>
        <position position="195"/>
    </location>
    <ligand>
        <name>Zn(2+)</name>
        <dbReference type="ChEBI" id="CHEBI:29105"/>
    </ligand>
</feature>
<dbReference type="GO" id="GO:0006046">
    <property type="term" value="P:N-acetylglucosamine catabolic process"/>
    <property type="evidence" value="ECO:0007669"/>
    <property type="project" value="TreeGrafter"/>
</dbReference>
<evidence type="ECO:0000259" key="9">
    <source>
        <dbReference type="Pfam" id="PF01979"/>
    </source>
</evidence>
<feature type="binding site" evidence="7">
    <location>
        <begin position="306"/>
        <end position="308"/>
    </location>
    <ligand>
        <name>substrate</name>
    </ligand>
</feature>
<dbReference type="Gene3D" id="3.20.20.140">
    <property type="entry name" value="Metal-dependent hydrolases"/>
    <property type="match status" value="1"/>
</dbReference>
<dbReference type="InterPro" id="IPR006680">
    <property type="entry name" value="Amidohydro-rel"/>
</dbReference>
<evidence type="ECO:0000256" key="1">
    <source>
        <dbReference type="ARBA" id="ARBA00010716"/>
    </source>
</evidence>
<dbReference type="Pfam" id="PF01979">
    <property type="entry name" value="Amidohydro_1"/>
    <property type="match status" value="1"/>
</dbReference>
<dbReference type="InterPro" id="IPR003764">
    <property type="entry name" value="GlcNAc_6-P_deAcase"/>
</dbReference>
<comment type="similarity">
    <text evidence="1 5">Belongs to the metallo-dependent hydrolases superfamily. NagA family.</text>
</comment>
<keyword evidence="3 5" id="KW-0378">Hydrolase</keyword>
<dbReference type="AlphaFoldDB" id="A0A6N2Z848"/>
<feature type="binding site" evidence="7">
    <location>
        <position position="142"/>
    </location>
    <ligand>
        <name>substrate</name>
    </ligand>
</feature>
<accession>A0A6N2Z848</accession>
<evidence type="ECO:0000256" key="6">
    <source>
        <dbReference type="PIRSR" id="PIRSR038994-1"/>
    </source>
</evidence>
<evidence type="ECO:0000256" key="7">
    <source>
        <dbReference type="PIRSR" id="PIRSR038994-2"/>
    </source>
</evidence>
<evidence type="ECO:0000256" key="5">
    <source>
        <dbReference type="PIRNR" id="PIRNR038994"/>
    </source>
</evidence>
<comment type="cofactor">
    <cofactor evidence="8">
        <name>a divalent metal cation</name>
        <dbReference type="ChEBI" id="CHEBI:60240"/>
    </cofactor>
    <text evidence="8">Binds 1 divalent metal cation per subunit.</text>
</comment>
<sequence>MYALTHCRIFTGHEILDDHALVVADGLIKQICPQAELPPDIEQRSLNGARLAPGFIDVQLNGCGGVQFNDTAEAVSVQTLEIMQRANEKSGCTSYLPTLITSSDDLMKQGIAVMREYLAGHPNQALGLHLEGPWLNIIKKGTHNPDYVRKPDAALVEYLCANADVITKVTLAPEIAGQGVIRKLADAGIVVSAGHSNATLKEAKAGFRAGISFATHLYNAMPYITGREPGLAGAVLDDDSVYCGIIADGLHVDYVNIRNAKRLKGDKLCLVTDATAPAGANIDQFIFAGKTIYYRNGLCVDENGTLSGSALTMIEGVRNLVEHVGIALDEALRMATLYPARAVGVAHRLGSIAPGKVANLTAFTHDYKIIKTIVNGNEVVTE</sequence>
<feature type="active site" description="Proton donor/acceptor" evidence="6">
    <location>
        <position position="273"/>
    </location>
</feature>
<dbReference type="GO" id="GO:0008448">
    <property type="term" value="F:N-acetylglucosamine-6-phosphate deacetylase activity"/>
    <property type="evidence" value="ECO:0007669"/>
    <property type="project" value="UniProtKB-EC"/>
</dbReference>
<evidence type="ECO:0000256" key="3">
    <source>
        <dbReference type="ARBA" id="ARBA00022801"/>
    </source>
</evidence>
<protein>
    <submittedName>
        <fullName evidence="10">N-acetylglucosamine-6-phosphate deacetylase</fullName>
        <ecNumber evidence="10">3.5.1.25</ecNumber>
    </submittedName>
</protein>
<dbReference type="PANTHER" id="PTHR11113:SF14">
    <property type="entry name" value="N-ACETYLGLUCOSAMINE-6-PHOSPHATE DEACETYLASE"/>
    <property type="match status" value="1"/>
</dbReference>
<keyword evidence="2 8" id="KW-0479">Metal-binding</keyword>
<dbReference type="RefSeq" id="WP_156564603.1">
    <property type="nucleotide sequence ID" value="NZ_CACRTZ010000004.1"/>
</dbReference>
<keyword evidence="4 5" id="KW-0119">Carbohydrate metabolism</keyword>
<reference evidence="10" key="1">
    <citation type="submission" date="2019-11" db="EMBL/GenBank/DDBJ databases">
        <authorList>
            <person name="Feng L."/>
        </authorList>
    </citation>
    <scope>NUCLEOTIDE SEQUENCE</scope>
    <source>
        <strain evidence="10">EMassiliensisLFYP7</strain>
    </source>
</reference>
<feature type="binding site" evidence="7">
    <location>
        <begin position="219"/>
        <end position="220"/>
    </location>
    <ligand>
        <name>substrate</name>
    </ligand>
</feature>
<dbReference type="FunFam" id="3.20.20.140:FF:000004">
    <property type="entry name" value="N-acetylglucosamine-6-phosphate deacetylase"/>
    <property type="match status" value="1"/>
</dbReference>
<feature type="domain" description="Amidohydrolase-related" evidence="9">
    <location>
        <begin position="51"/>
        <end position="379"/>
    </location>
</feature>
<name>A0A6N2Z848_9ENTR</name>
<dbReference type="NCBIfam" id="NF008371">
    <property type="entry name" value="PRK11170.1"/>
    <property type="match status" value="1"/>
</dbReference>
<dbReference type="PIRSF" id="PIRSF038994">
    <property type="entry name" value="NagA"/>
    <property type="match status" value="1"/>
</dbReference>
<dbReference type="EMBL" id="CACRTZ010000004">
    <property type="protein sequence ID" value="VYT74773.1"/>
    <property type="molecule type" value="Genomic_DNA"/>
</dbReference>
<dbReference type="CDD" id="cd00854">
    <property type="entry name" value="NagA"/>
    <property type="match status" value="1"/>
</dbReference>
<dbReference type="Gene3D" id="2.30.40.10">
    <property type="entry name" value="Urease, subunit C, domain 1"/>
    <property type="match status" value="1"/>
</dbReference>
<feature type="binding site" evidence="8">
    <location>
        <position position="131"/>
    </location>
    <ligand>
        <name>Zn(2+)</name>
        <dbReference type="ChEBI" id="CHEBI:29105"/>
    </ligand>
</feature>
<evidence type="ECO:0000256" key="4">
    <source>
        <dbReference type="ARBA" id="ARBA00023277"/>
    </source>
</evidence>
<evidence type="ECO:0000313" key="10">
    <source>
        <dbReference type="EMBL" id="VYT74773.1"/>
    </source>
</evidence>
<evidence type="ECO:0000256" key="2">
    <source>
        <dbReference type="ARBA" id="ARBA00022723"/>
    </source>
</evidence>
<dbReference type="GO" id="GO:0046872">
    <property type="term" value="F:metal ion binding"/>
    <property type="evidence" value="ECO:0007669"/>
    <property type="project" value="UniProtKB-KW"/>
</dbReference>
<feature type="binding site" evidence="7">
    <location>
        <position position="227"/>
    </location>
    <ligand>
        <name>substrate</name>
    </ligand>
</feature>
<dbReference type="InterPro" id="IPR011059">
    <property type="entry name" value="Metal-dep_hydrolase_composite"/>
</dbReference>
<proteinExistence type="inferred from homology"/>
<evidence type="ECO:0000256" key="8">
    <source>
        <dbReference type="PIRSR" id="PIRSR038994-3"/>
    </source>
</evidence>
<organism evidence="10">
    <name type="scientific">Phytobacter massiliensis</name>
    <dbReference type="NCBI Taxonomy" id="1485952"/>
    <lineage>
        <taxon>Bacteria</taxon>
        <taxon>Pseudomonadati</taxon>
        <taxon>Pseudomonadota</taxon>
        <taxon>Gammaproteobacteria</taxon>
        <taxon>Enterobacterales</taxon>
        <taxon>Enterobacteriaceae</taxon>
        <taxon>Phytobacter</taxon>
    </lineage>
</organism>
<dbReference type="NCBIfam" id="TIGR00221">
    <property type="entry name" value="nagA"/>
    <property type="match status" value="1"/>
</dbReference>
<feature type="binding site" evidence="8">
    <location>
        <position position="216"/>
    </location>
    <ligand>
        <name>Zn(2+)</name>
        <dbReference type="ChEBI" id="CHEBI:29105"/>
    </ligand>
</feature>
<dbReference type="SUPFAM" id="SSF51338">
    <property type="entry name" value="Composite domain of metallo-dependent hydrolases"/>
    <property type="match status" value="1"/>
</dbReference>
<dbReference type="InterPro" id="IPR032466">
    <property type="entry name" value="Metal_Hydrolase"/>
</dbReference>
<dbReference type="EC" id="3.5.1.25" evidence="10"/>
<feature type="binding site" evidence="7">
    <location>
        <position position="251"/>
    </location>
    <ligand>
        <name>substrate</name>
    </ligand>
</feature>
<dbReference type="SUPFAM" id="SSF51556">
    <property type="entry name" value="Metallo-dependent hydrolases"/>
    <property type="match status" value="1"/>
</dbReference>